<dbReference type="EMBL" id="JH719395">
    <property type="protein sequence ID" value="EJC80180.1"/>
    <property type="molecule type" value="Genomic_DNA"/>
</dbReference>
<dbReference type="InterPro" id="IPR001650">
    <property type="entry name" value="Helicase_C-like"/>
</dbReference>
<dbReference type="SUPFAM" id="SSF52540">
    <property type="entry name" value="P-loop containing nucleoside triphosphate hydrolases"/>
    <property type="match status" value="1"/>
</dbReference>
<dbReference type="SMART" id="SM00487">
    <property type="entry name" value="DEXDc"/>
    <property type="match status" value="1"/>
</dbReference>
<reference evidence="3 4" key="1">
    <citation type="submission" date="2012-02" db="EMBL/GenBank/DDBJ databases">
        <title>Improved High-Quality Draft Sequence of Rhizobium leguminosarum bv. trifolii WSM2297.</title>
        <authorList>
            <consortium name="US DOE Joint Genome Institute"/>
            <person name="Lucas S."/>
            <person name="Han J."/>
            <person name="Lapidus A."/>
            <person name="Cheng J.-F."/>
            <person name="Goodwin L."/>
            <person name="Pitluck S."/>
            <person name="Peters L."/>
            <person name="Ovchinnikova G."/>
            <person name="Zhang X."/>
            <person name="Detter J.C."/>
            <person name="Han C."/>
            <person name="Tapia R."/>
            <person name="Land M."/>
            <person name="Hauser L."/>
            <person name="Kyrpides N."/>
            <person name="Ivanova N."/>
            <person name="Pagani I."/>
            <person name="Brau L."/>
            <person name="Yates R."/>
            <person name="O'Hara G."/>
            <person name="Rui T."/>
            <person name="Howieson J."/>
            <person name="Reeve W."/>
            <person name="Woyke T."/>
        </authorList>
    </citation>
    <scope>NUCLEOTIDE SEQUENCE [LARGE SCALE GENOMIC DNA]</scope>
    <source>
        <strain evidence="3 4">WSM2297</strain>
    </source>
</reference>
<keyword evidence="3" id="KW-0347">Helicase</keyword>
<feature type="domain" description="Helicase C-terminal" evidence="2">
    <location>
        <begin position="361"/>
        <end position="529"/>
    </location>
</feature>
<keyword evidence="3" id="KW-0378">Hydrolase</keyword>
<dbReference type="InterPro" id="IPR006935">
    <property type="entry name" value="Helicase/UvrB_N"/>
</dbReference>
<protein>
    <submittedName>
        <fullName evidence="3">DNA/RNA helicase, superfamily II</fullName>
    </submittedName>
</protein>
<dbReference type="PANTHER" id="PTHR47396:SF1">
    <property type="entry name" value="ATP-DEPENDENT HELICASE IRC3-RELATED"/>
    <property type="match status" value="1"/>
</dbReference>
<dbReference type="GO" id="GO:0016787">
    <property type="term" value="F:hydrolase activity"/>
    <property type="evidence" value="ECO:0007669"/>
    <property type="project" value="InterPro"/>
</dbReference>
<dbReference type="CDD" id="cd17926">
    <property type="entry name" value="DEXHc_RE"/>
    <property type="match status" value="1"/>
</dbReference>
<gene>
    <name evidence="3" type="ORF">Rleg4DRAFT_1794</name>
</gene>
<evidence type="ECO:0000313" key="4">
    <source>
        <dbReference type="Proteomes" id="UP000005732"/>
    </source>
</evidence>
<name>J0CKW3_RHILT</name>
<evidence type="ECO:0000313" key="3">
    <source>
        <dbReference type="EMBL" id="EJC80180.1"/>
    </source>
</evidence>
<dbReference type="AlphaFoldDB" id="J0CKW3"/>
<dbReference type="Pfam" id="PF04851">
    <property type="entry name" value="ResIII"/>
    <property type="match status" value="1"/>
</dbReference>
<dbReference type="InterPro" id="IPR014001">
    <property type="entry name" value="Helicase_ATP-bd"/>
</dbReference>
<dbReference type="PANTHER" id="PTHR47396">
    <property type="entry name" value="TYPE I RESTRICTION ENZYME ECOKI R PROTEIN"/>
    <property type="match status" value="1"/>
</dbReference>
<dbReference type="Proteomes" id="UP000005732">
    <property type="component" value="Unassembled WGS sequence"/>
</dbReference>
<dbReference type="InterPro" id="IPR050742">
    <property type="entry name" value="Helicase_Restrict-Modif_Enz"/>
</dbReference>
<accession>J0CKW3</accession>
<keyword evidence="3" id="KW-0547">Nucleotide-binding</keyword>
<proteinExistence type="predicted"/>
<dbReference type="OrthoDB" id="5194627at2"/>
<dbReference type="GO" id="GO:0003677">
    <property type="term" value="F:DNA binding"/>
    <property type="evidence" value="ECO:0007669"/>
    <property type="project" value="InterPro"/>
</dbReference>
<dbReference type="PROSITE" id="PS51194">
    <property type="entry name" value="HELICASE_CTER"/>
    <property type="match status" value="1"/>
</dbReference>
<feature type="domain" description="Helicase ATP-binding" evidence="1">
    <location>
        <begin position="173"/>
        <end position="333"/>
    </location>
</feature>
<dbReference type="SMART" id="SM00490">
    <property type="entry name" value="HELICc"/>
    <property type="match status" value="1"/>
</dbReference>
<dbReference type="Gene3D" id="3.40.50.300">
    <property type="entry name" value="P-loop containing nucleotide triphosphate hydrolases"/>
    <property type="match status" value="2"/>
</dbReference>
<dbReference type="PROSITE" id="PS51192">
    <property type="entry name" value="HELICASE_ATP_BIND_1"/>
    <property type="match status" value="1"/>
</dbReference>
<keyword evidence="3" id="KW-0067">ATP-binding</keyword>
<dbReference type="RefSeq" id="WP_003580668.1">
    <property type="nucleotide sequence ID" value="NZ_JH719395.1"/>
</dbReference>
<sequence>MDSLFKEDLEIALPAQYEIAGKIHGATLRQLRYKGRRERFMANEFSDKRLRGVFLRSIDDTRKIAVIPRKTNADLGEVEVLRHPAAETVGELRRDDQPGSWVFPLATKPEALSAEEFAPVLGEVRGSWRDAFTFREERLVGDVVTQTGLRKPQIGAIHATLGHWTASSAPATVVMPTGTGKTETMLALLVVAQPERLLVVVPSDALRTQISDKFLSLGVLKDSGCLAADARLPVVAVMDSIPKSPTEVDDIFLRANLIVTTMDAAAQADPAVQIRMAELTSHLFVDEAHHIGARTWREFKGQFTNSLILQFTATPYRTDGRRVDGKFIYVYPLAKAYAEGYFKKIRFEAVYGLNREDADERIIDRVKATLLRDKAAGHDHLVMARCRTIDIAIDVHRLYLQRAGAFNPVVVHSRMSKTTRDDALKRLRSGQSKIVVCVDMLGEGFDLPDLKIAALHDKHKSEAITVQFVGRFTRTRTDLGDATIIANVVAPGMRDSLRALYAEDADWNFILEGLGTRNTKREERRQEVFEGFDEPPTDFPLDSLTPRLSAVVYETSCERWDPSLILDAYPPGTIVDGPSINQAERVAVFVRREEEKLKWTSQRQPVNTAYHLYACHWDDERQLLFITSSNLSDLHTKLAETIAGPSPKRIRGEQIFRVLDGYKRLMLSQLGLSEAVRKPIRYSQFMGSDIAPMLFDDPANRGRMKTNIFGQGYNHRGKSTMGCSIKGKIWSYESVHGFSGWIDWCREVGMKLLDTSITTNGIVRRLVLPTRQQQMPDKHATAVNWPEAVLHSQDDKIDIVIDGKSIPIYDCDIRIAAQAPGSDIVLRVGNDTSFADLVMTIDKAGAHYSGAGNAGVRIGKKTKPLVDWFKEDPPHIYYADGDMLLDFELLKLPDDHVPAFDPDRLIAMDWTGTNIRVESQGASKDPSSIQRRVIEDLLANHSYDVIFDDDGSGETADVVAIKRSGDTLKVDMFHCKYSSEASPSARVADLYAVCGQTQKAIRWRERPDRLLERLKNREDESRQRRGVSRLEKGSVQDLISWLNRWDEFDYQYEMTVVQPGYSKAEALKRREKGQFELLAATQSLLMDTWAIPFTFHCSA</sequence>
<dbReference type="GO" id="GO:0004386">
    <property type="term" value="F:helicase activity"/>
    <property type="evidence" value="ECO:0007669"/>
    <property type="project" value="UniProtKB-KW"/>
</dbReference>
<dbReference type="HOGENOM" id="CLU_011686_0_0_5"/>
<dbReference type="InterPro" id="IPR027417">
    <property type="entry name" value="P-loop_NTPase"/>
</dbReference>
<dbReference type="Pfam" id="PF00271">
    <property type="entry name" value="Helicase_C"/>
    <property type="match status" value="1"/>
</dbReference>
<evidence type="ECO:0000259" key="2">
    <source>
        <dbReference type="PROSITE" id="PS51194"/>
    </source>
</evidence>
<evidence type="ECO:0000259" key="1">
    <source>
        <dbReference type="PROSITE" id="PS51192"/>
    </source>
</evidence>
<dbReference type="GO" id="GO:0005829">
    <property type="term" value="C:cytosol"/>
    <property type="evidence" value="ECO:0007669"/>
    <property type="project" value="TreeGrafter"/>
</dbReference>
<organism evidence="3 4">
    <name type="scientific">Rhizobium leguminosarum bv. trifolii WSM2297</name>
    <dbReference type="NCBI Taxonomy" id="754762"/>
    <lineage>
        <taxon>Bacteria</taxon>
        <taxon>Pseudomonadati</taxon>
        <taxon>Pseudomonadota</taxon>
        <taxon>Alphaproteobacteria</taxon>
        <taxon>Hyphomicrobiales</taxon>
        <taxon>Rhizobiaceae</taxon>
        <taxon>Rhizobium/Agrobacterium group</taxon>
        <taxon>Rhizobium</taxon>
    </lineage>
</organism>
<dbReference type="GO" id="GO:0005524">
    <property type="term" value="F:ATP binding"/>
    <property type="evidence" value="ECO:0007669"/>
    <property type="project" value="InterPro"/>
</dbReference>